<reference evidence="2 3" key="1">
    <citation type="submission" date="2016-06" db="EMBL/GenBank/DDBJ databases">
        <title>Living apart together: crosstalk between the core and supernumerary genomes in a fungal plant pathogen.</title>
        <authorList>
            <person name="Vanheule A."/>
            <person name="Audenaert K."/>
            <person name="Warris S."/>
            <person name="Van De Geest H."/>
            <person name="Schijlen E."/>
            <person name="Hofte M."/>
            <person name="De Saeger S."/>
            <person name="Haesaert G."/>
            <person name="Waalwijk C."/>
            <person name="Van Der Lee T."/>
        </authorList>
    </citation>
    <scope>NUCLEOTIDE SEQUENCE [LARGE SCALE GENOMIC DNA]</scope>
    <source>
        <strain evidence="2 3">2516</strain>
    </source>
</reference>
<protein>
    <submittedName>
        <fullName evidence="2">Uncharacterized protein</fullName>
    </submittedName>
</protein>
<accession>A0A1B8AJP6</accession>
<proteinExistence type="predicted"/>
<keyword evidence="1" id="KW-0812">Transmembrane</keyword>
<evidence type="ECO:0000256" key="1">
    <source>
        <dbReference type="SAM" id="Phobius"/>
    </source>
</evidence>
<dbReference type="EMBL" id="LYXU01000003">
    <property type="protein sequence ID" value="OBS20792.1"/>
    <property type="molecule type" value="Genomic_DNA"/>
</dbReference>
<keyword evidence="3" id="KW-1185">Reference proteome</keyword>
<feature type="transmembrane region" description="Helical" evidence="1">
    <location>
        <begin position="54"/>
        <end position="72"/>
    </location>
</feature>
<evidence type="ECO:0000313" key="2">
    <source>
        <dbReference type="EMBL" id="OBS20792.1"/>
    </source>
</evidence>
<sequence>MSARVVRSLALKPSTMPAIQRGFRTTAISRHNEKEPVGPNASVKPAAKGGNSQIIMFTGVGLAIGAGFFMLMSRPEVAKDQPVEGVTKKPVSPK</sequence>
<comment type="caution">
    <text evidence="2">The sequence shown here is derived from an EMBL/GenBank/DDBJ whole genome shotgun (WGS) entry which is preliminary data.</text>
</comment>
<dbReference type="Proteomes" id="UP000091967">
    <property type="component" value="Unassembled WGS sequence"/>
</dbReference>
<dbReference type="OMA" id="RHNEKEP"/>
<gene>
    <name evidence="2" type="ORF">FPOA_07133</name>
</gene>
<organism evidence="2 3">
    <name type="scientific">Fusarium poae</name>
    <dbReference type="NCBI Taxonomy" id="36050"/>
    <lineage>
        <taxon>Eukaryota</taxon>
        <taxon>Fungi</taxon>
        <taxon>Dikarya</taxon>
        <taxon>Ascomycota</taxon>
        <taxon>Pezizomycotina</taxon>
        <taxon>Sordariomycetes</taxon>
        <taxon>Hypocreomycetidae</taxon>
        <taxon>Hypocreales</taxon>
        <taxon>Nectriaceae</taxon>
        <taxon>Fusarium</taxon>
    </lineage>
</organism>
<keyword evidence="1" id="KW-0472">Membrane</keyword>
<name>A0A1B8AJP6_FUSPO</name>
<evidence type="ECO:0000313" key="3">
    <source>
        <dbReference type="Proteomes" id="UP000091967"/>
    </source>
</evidence>
<dbReference type="AlphaFoldDB" id="A0A1B8AJP6"/>
<keyword evidence="1" id="KW-1133">Transmembrane helix</keyword>